<accession>A0A1X7A1B6</accession>
<organism evidence="2 3">
    <name type="scientific">Limimaricola soesokkakensis</name>
    <dbReference type="NCBI Taxonomy" id="1343159"/>
    <lineage>
        <taxon>Bacteria</taxon>
        <taxon>Pseudomonadati</taxon>
        <taxon>Pseudomonadota</taxon>
        <taxon>Alphaproteobacteria</taxon>
        <taxon>Rhodobacterales</taxon>
        <taxon>Paracoccaceae</taxon>
        <taxon>Limimaricola</taxon>
    </lineage>
</organism>
<reference evidence="2 3" key="1">
    <citation type="submission" date="2017-03" db="EMBL/GenBank/DDBJ databases">
        <authorList>
            <person name="Afonso C.L."/>
            <person name="Miller P.J."/>
            <person name="Scott M.A."/>
            <person name="Spackman E."/>
            <person name="Goraichik I."/>
            <person name="Dimitrov K.M."/>
            <person name="Suarez D.L."/>
            <person name="Swayne D.E."/>
        </authorList>
    </citation>
    <scope>NUCLEOTIDE SEQUENCE [LARGE SCALE GENOMIC DNA]</scope>
    <source>
        <strain evidence="2 3">CECT 8367</strain>
    </source>
</reference>
<dbReference type="RefSeq" id="WP_085897658.1">
    <property type="nucleotide sequence ID" value="NZ_FWFY01000013.1"/>
</dbReference>
<protein>
    <submittedName>
        <fullName evidence="2">Uncharacterized protein</fullName>
    </submittedName>
</protein>
<name>A0A1X7A1B6_9RHOB</name>
<evidence type="ECO:0000313" key="1">
    <source>
        <dbReference type="EMBL" id="PSK81560.1"/>
    </source>
</evidence>
<dbReference type="Proteomes" id="UP000240624">
    <property type="component" value="Unassembled WGS sequence"/>
</dbReference>
<dbReference type="EMBL" id="PYGB01000015">
    <property type="protein sequence ID" value="PSK81560.1"/>
    <property type="molecule type" value="Genomic_DNA"/>
</dbReference>
<dbReference type="EMBL" id="FWFY01000013">
    <property type="protein sequence ID" value="SLN67243.1"/>
    <property type="molecule type" value="Genomic_DNA"/>
</dbReference>
<proteinExistence type="predicted"/>
<dbReference type="Proteomes" id="UP000193495">
    <property type="component" value="Unassembled WGS sequence"/>
</dbReference>
<keyword evidence="4" id="KW-1185">Reference proteome</keyword>
<gene>
    <name evidence="1" type="ORF">CLV79_11528</name>
    <name evidence="2" type="ORF">LOS8367_03351</name>
</gene>
<evidence type="ECO:0000313" key="3">
    <source>
        <dbReference type="Proteomes" id="UP000193495"/>
    </source>
</evidence>
<evidence type="ECO:0000313" key="4">
    <source>
        <dbReference type="Proteomes" id="UP000240624"/>
    </source>
</evidence>
<reference evidence="1 4" key="2">
    <citation type="submission" date="2018-03" db="EMBL/GenBank/DDBJ databases">
        <title>Genomic Encyclopedia of Archaeal and Bacterial Type Strains, Phase II (KMG-II): from individual species to whole genera.</title>
        <authorList>
            <person name="Goeker M."/>
        </authorList>
    </citation>
    <scope>NUCLEOTIDE SEQUENCE [LARGE SCALE GENOMIC DNA]</scope>
    <source>
        <strain evidence="1 4">DSM 29956</strain>
    </source>
</reference>
<evidence type="ECO:0000313" key="2">
    <source>
        <dbReference type="EMBL" id="SLN67243.1"/>
    </source>
</evidence>
<dbReference type="AlphaFoldDB" id="A0A1X7A1B6"/>
<sequence>MMNAPEDYSAGLRQVQVQSLDDIFLLPIWGFDEDWAQHEALAETKDGKLLQSRLEQFGPDAANRWFDLAVEHRGLNGLTLQGRRSGSEVEQLWRANAAIIEGMAAYAKCPEVANA</sequence>